<organism evidence="2 3">
    <name type="scientific">Parabacteroides distasonis</name>
    <dbReference type="NCBI Taxonomy" id="823"/>
    <lineage>
        <taxon>Bacteria</taxon>
        <taxon>Pseudomonadati</taxon>
        <taxon>Bacteroidota</taxon>
        <taxon>Bacteroidia</taxon>
        <taxon>Bacteroidales</taxon>
        <taxon>Tannerellaceae</taxon>
        <taxon>Parabacteroides</taxon>
    </lineage>
</organism>
<dbReference type="InterPro" id="IPR027417">
    <property type="entry name" value="P-loop_NTPase"/>
</dbReference>
<proteinExistence type="predicted"/>
<evidence type="ECO:0000313" key="2">
    <source>
        <dbReference type="EMBL" id="MCB6517122.1"/>
    </source>
</evidence>
<dbReference type="Pfam" id="PF02492">
    <property type="entry name" value="cobW"/>
    <property type="match status" value="1"/>
</dbReference>
<dbReference type="AlphaFoldDB" id="A0AAP2Q581"/>
<reference evidence="2" key="1">
    <citation type="submission" date="2021-10" db="EMBL/GenBank/DDBJ databases">
        <title>Collection of gut derived symbiotic bacterial strains cultured from healthy donors.</title>
        <authorList>
            <person name="Lin H."/>
            <person name="Littmann E."/>
            <person name="Kohout C."/>
            <person name="Pamer E.G."/>
        </authorList>
    </citation>
    <scope>NUCLEOTIDE SEQUENCE</scope>
    <source>
        <strain evidence="2">DFI.2.94</strain>
    </source>
</reference>
<name>A0AAP2Q581_PARDI</name>
<dbReference type="PANTHER" id="PTHR13748">
    <property type="entry name" value="COBW-RELATED"/>
    <property type="match status" value="1"/>
</dbReference>
<dbReference type="EMBL" id="JAJCNI010000004">
    <property type="protein sequence ID" value="MCB6517122.1"/>
    <property type="molecule type" value="Genomic_DNA"/>
</dbReference>
<dbReference type="GO" id="GO:0005737">
    <property type="term" value="C:cytoplasm"/>
    <property type="evidence" value="ECO:0007669"/>
    <property type="project" value="TreeGrafter"/>
</dbReference>
<dbReference type="SUPFAM" id="SSF52540">
    <property type="entry name" value="P-loop containing nucleoside triphosphate hydrolases"/>
    <property type="match status" value="1"/>
</dbReference>
<feature type="domain" description="CobW/HypB/UreG nucleotide-binding" evidence="1">
    <location>
        <begin position="7"/>
        <end position="189"/>
    </location>
</feature>
<dbReference type="PANTHER" id="PTHR13748:SF62">
    <property type="entry name" value="COBW DOMAIN-CONTAINING PROTEIN"/>
    <property type="match status" value="1"/>
</dbReference>
<gene>
    <name evidence="2" type="ORF">LI194_04835</name>
</gene>
<comment type="caution">
    <text evidence="2">The sequence shown here is derived from an EMBL/GenBank/DDBJ whole genome shotgun (WGS) entry which is preliminary data.</text>
</comment>
<protein>
    <submittedName>
        <fullName evidence="2">Cobalamin synthesis protein P47K</fullName>
    </submittedName>
</protein>
<dbReference type="InterPro" id="IPR003495">
    <property type="entry name" value="CobW/HypB/UreG_nucleotide-bd"/>
</dbReference>
<accession>A0AAP2Q581</accession>
<evidence type="ECO:0000313" key="3">
    <source>
        <dbReference type="Proteomes" id="UP001198806"/>
    </source>
</evidence>
<sequence length="370" mass="40521">MKQTRLILVGGFLGAGKTTLLWETAVRLMNKGLRVGLITNDQAPELVDSELLKLSDLRVAEVSGSCFCCNFNGFTDAIKEIRAEASADVIIAEPVGSCTDLSATIMQPLKQYWNTELKISPLTVLADPNRLVSILNGGNGGLHPDAAYIYKKQLEESDIILLSKSDVLKREETAVLRQRLSDAFPGATVLSASAQTGEGMDKWIEAVMSRQDAGKRLLEIDYDTYAHGEAVLGWLNGTLQLHGVSDDWDDFLKTLMKGFAVKFDEAGCAVGHVKVIAENGKRFAVGNLTGKQDTLSLRGSAGAGEDLKLIINARVETTPELLDQMVREVLIGMIDGKYEEEVVAWRFLQPGRPNPTHRYERVPSCPRSDQ</sequence>
<evidence type="ECO:0000259" key="1">
    <source>
        <dbReference type="Pfam" id="PF02492"/>
    </source>
</evidence>
<dbReference type="Proteomes" id="UP001198806">
    <property type="component" value="Unassembled WGS sequence"/>
</dbReference>
<dbReference type="RefSeq" id="WP_158532567.1">
    <property type="nucleotide sequence ID" value="NZ_JAHOOC010000002.1"/>
</dbReference>
<dbReference type="Gene3D" id="3.40.50.300">
    <property type="entry name" value="P-loop containing nucleotide triphosphate hydrolases"/>
    <property type="match status" value="1"/>
</dbReference>
<dbReference type="InterPro" id="IPR051316">
    <property type="entry name" value="Zinc-reg_GTPase_activator"/>
</dbReference>